<dbReference type="Proteomes" id="UP000681722">
    <property type="component" value="Unassembled WGS sequence"/>
</dbReference>
<dbReference type="Proteomes" id="UP000663829">
    <property type="component" value="Unassembled WGS sequence"/>
</dbReference>
<comment type="caution">
    <text evidence="4">The sequence shown here is derived from an EMBL/GenBank/DDBJ whole genome shotgun (WGS) entry which is preliminary data.</text>
</comment>
<feature type="signal peptide" evidence="3">
    <location>
        <begin position="1"/>
        <end position="15"/>
    </location>
</feature>
<dbReference type="AlphaFoldDB" id="A0A815X1Y3"/>
<evidence type="ECO:0000256" key="3">
    <source>
        <dbReference type="SAM" id="SignalP"/>
    </source>
</evidence>
<dbReference type="InterPro" id="IPR021884">
    <property type="entry name" value="Ice-bd_prot"/>
</dbReference>
<evidence type="ECO:0000256" key="1">
    <source>
        <dbReference type="ARBA" id="ARBA00005445"/>
    </source>
</evidence>
<keyword evidence="2 3" id="KW-0732">Signal</keyword>
<comment type="similarity">
    <text evidence="1">Belongs to the ice-binding protein family.</text>
</comment>
<reference evidence="4" key="1">
    <citation type="submission" date="2021-02" db="EMBL/GenBank/DDBJ databases">
        <authorList>
            <person name="Nowell W R."/>
        </authorList>
    </citation>
    <scope>NUCLEOTIDE SEQUENCE</scope>
</reference>
<evidence type="ECO:0000313" key="6">
    <source>
        <dbReference type="Proteomes" id="UP000663829"/>
    </source>
</evidence>
<name>A0A815X1Y3_9BILA</name>
<dbReference type="OrthoDB" id="10264374at2759"/>
<feature type="chain" id="PRO_5036412471" description="Ice-binding protein" evidence="3">
    <location>
        <begin position="16"/>
        <end position="263"/>
    </location>
</feature>
<dbReference type="Pfam" id="PF11999">
    <property type="entry name" value="Ice_binding"/>
    <property type="match status" value="1"/>
</dbReference>
<keyword evidence="6" id="KW-1185">Reference proteome</keyword>
<dbReference type="EMBL" id="CAJNOQ010026919">
    <property type="protein sequence ID" value="CAF1549496.1"/>
    <property type="molecule type" value="Genomic_DNA"/>
</dbReference>
<sequence length="263" mass="27107">MQVFICLLLVSFISAQYSANLTNYAIIAATTVASAGSTYVIGDVAISPGTSNTGLVQGWNVIGSIRITDPAAIQAQQDLNIAFNVLGNLTASPTLTGTDLATLILNPGVYNFTTSAITLTGNLTLNGTGPFVFQISTTFITSNNCHIILLNGATASHIYFQVGSSITIGTGCIINGLLLAGTSITVNGATVNGGLYAKDAAVTITQSSIILAVTPYCYIGPTVVTAPDYTTCSTVHHSAGSHRVNIIHFVLLALAIAFSTITV</sequence>
<organism evidence="4 6">
    <name type="scientific">Didymodactylos carnosus</name>
    <dbReference type="NCBI Taxonomy" id="1234261"/>
    <lineage>
        <taxon>Eukaryota</taxon>
        <taxon>Metazoa</taxon>
        <taxon>Spiralia</taxon>
        <taxon>Gnathifera</taxon>
        <taxon>Rotifera</taxon>
        <taxon>Eurotatoria</taxon>
        <taxon>Bdelloidea</taxon>
        <taxon>Philodinida</taxon>
        <taxon>Philodinidae</taxon>
        <taxon>Didymodactylos</taxon>
    </lineage>
</organism>
<evidence type="ECO:0000313" key="5">
    <source>
        <dbReference type="EMBL" id="CAF4410435.1"/>
    </source>
</evidence>
<accession>A0A815X1Y3</accession>
<gene>
    <name evidence="4" type="ORF">GPM918_LOCUS39115</name>
    <name evidence="5" type="ORF">SRO942_LOCUS39972</name>
</gene>
<evidence type="ECO:0000313" key="4">
    <source>
        <dbReference type="EMBL" id="CAF1549496.1"/>
    </source>
</evidence>
<protein>
    <recommendedName>
        <fullName evidence="7">Ice-binding protein</fullName>
    </recommendedName>
</protein>
<evidence type="ECO:0000256" key="2">
    <source>
        <dbReference type="ARBA" id="ARBA00022729"/>
    </source>
</evidence>
<dbReference type="EMBL" id="CAJOBC010092595">
    <property type="protein sequence ID" value="CAF4410435.1"/>
    <property type="molecule type" value="Genomic_DNA"/>
</dbReference>
<proteinExistence type="inferred from homology"/>
<evidence type="ECO:0008006" key="7">
    <source>
        <dbReference type="Google" id="ProtNLM"/>
    </source>
</evidence>